<dbReference type="AlphaFoldDB" id="A0A1Y5FCN7"/>
<accession>A0A1Y5FCN7</accession>
<name>A0A1Y5FCN7_9BACT</name>
<dbReference type="Gene3D" id="1.10.220.30">
    <property type="match status" value="1"/>
</dbReference>
<reference evidence="3" key="1">
    <citation type="journal article" date="2017" name="Proc. Natl. Acad. Sci. U.S.A.">
        <title>Simulation of Deepwater Horizon oil plume reveals substrate specialization within a complex community of hydrocarbon-degraders.</title>
        <authorList>
            <person name="Hu P."/>
            <person name="Dubinsky E.A."/>
            <person name="Probst A.J."/>
            <person name="Wang J."/>
            <person name="Sieber C.M.K."/>
            <person name="Tom L.M."/>
            <person name="Gardinali P."/>
            <person name="Banfield J.F."/>
            <person name="Atlas R.M."/>
            <person name="Andersen G.L."/>
        </authorList>
    </citation>
    <scope>NUCLEOTIDE SEQUENCE [LARGE SCALE GENOMIC DNA]</scope>
</reference>
<gene>
    <name evidence="2" type="ORF">A9Q84_01820</name>
</gene>
<evidence type="ECO:0000313" key="2">
    <source>
        <dbReference type="EMBL" id="OUR99790.1"/>
    </source>
</evidence>
<protein>
    <recommendedName>
        <fullName evidence="1">Flagellar motor switch protein FliG C-terminal domain-containing protein</fullName>
    </recommendedName>
</protein>
<dbReference type="Pfam" id="PF01706">
    <property type="entry name" value="FliG_C"/>
    <property type="match status" value="1"/>
</dbReference>
<proteinExistence type="predicted"/>
<dbReference type="InterPro" id="IPR023087">
    <property type="entry name" value="Flg_Motor_Flig_C"/>
</dbReference>
<dbReference type="Proteomes" id="UP000196531">
    <property type="component" value="Unassembled WGS sequence"/>
</dbReference>
<dbReference type="SUPFAM" id="SSF48029">
    <property type="entry name" value="FliG"/>
    <property type="match status" value="1"/>
</dbReference>
<evidence type="ECO:0000313" key="3">
    <source>
        <dbReference type="Proteomes" id="UP000196531"/>
    </source>
</evidence>
<comment type="caution">
    <text evidence="2">The sequence shown here is derived from an EMBL/GenBank/DDBJ whole genome shotgun (WGS) entry which is preliminary data.</text>
</comment>
<evidence type="ECO:0000259" key="1">
    <source>
        <dbReference type="Pfam" id="PF01706"/>
    </source>
</evidence>
<organism evidence="2 3">
    <name type="scientific">Halobacteriovorax marinus</name>
    <dbReference type="NCBI Taxonomy" id="97084"/>
    <lineage>
        <taxon>Bacteria</taxon>
        <taxon>Pseudomonadati</taxon>
        <taxon>Bdellovibrionota</taxon>
        <taxon>Bacteriovoracia</taxon>
        <taxon>Bacteriovoracales</taxon>
        <taxon>Halobacteriovoraceae</taxon>
        <taxon>Halobacteriovorax</taxon>
    </lineage>
</organism>
<dbReference type="InterPro" id="IPR011002">
    <property type="entry name" value="FliG_a-hlx"/>
</dbReference>
<sequence length="370" mass="42576">MKMWSTYRKDIILEKLQIICDKKEDVTIWQNRAEEKIKFHGRIVEVNPSNTILELDSSYKKAEYPLTKDLTVFVHYAKGDALFKKEAFKTEGLKLIFKTPVELMMKERRVIERFTFKYQDFKNVSFKTAGAANDQKNVLHRSCILKDLSVEGLGLVIHEEEMLSLSVGDSVYITAITDQKIESGHLGEIRYITPYNVSVEQDSNLFKIGIKFTAALDSVTYRSISSVVEKKQTKMKGINVSTFNGLTELDQEKILRKISEDNVPLANNIKEQIEVIDRLRYLTTGMKQKFLLEVNLDLLAAALRIASKELIFDLMTEVTETMREEFLYKLDQAKPPSAINKAQDEIVKYMRDKERAGELVLDPVAFDTYV</sequence>
<feature type="domain" description="Flagellar motor switch protein FliG C-terminal" evidence="1">
    <location>
        <begin position="257"/>
        <end position="361"/>
    </location>
</feature>
<dbReference type="EMBL" id="MAAO01000002">
    <property type="protein sequence ID" value="OUR99790.1"/>
    <property type="molecule type" value="Genomic_DNA"/>
</dbReference>